<reference evidence="6 7" key="1">
    <citation type="submission" date="2023-07" db="EMBL/GenBank/DDBJ databases">
        <title>Sorghum-associated microbial communities from plants grown in Nebraska, USA.</title>
        <authorList>
            <person name="Schachtman D."/>
        </authorList>
    </citation>
    <scope>NUCLEOTIDE SEQUENCE [LARGE SCALE GENOMIC DNA]</scope>
    <source>
        <strain evidence="6 7">DS1607</strain>
    </source>
</reference>
<dbReference type="Proteomes" id="UP001226867">
    <property type="component" value="Unassembled WGS sequence"/>
</dbReference>
<evidence type="ECO:0000256" key="1">
    <source>
        <dbReference type="ARBA" id="ARBA00023015"/>
    </source>
</evidence>
<dbReference type="SUPFAM" id="SSF46785">
    <property type="entry name" value="Winged helix' DNA-binding domain"/>
    <property type="match status" value="1"/>
</dbReference>
<gene>
    <name evidence="6" type="ORF">J2W36_001304</name>
</gene>
<keyword evidence="3" id="KW-0804">Transcription</keyword>
<keyword evidence="2 6" id="KW-0238">DNA-binding</keyword>
<evidence type="ECO:0000256" key="4">
    <source>
        <dbReference type="SAM" id="MobiDB-lite"/>
    </source>
</evidence>
<proteinExistence type="predicted"/>
<dbReference type="InterPro" id="IPR011711">
    <property type="entry name" value="GntR_C"/>
</dbReference>
<dbReference type="Gene3D" id="1.20.120.530">
    <property type="entry name" value="GntR ligand-binding domain-like"/>
    <property type="match status" value="1"/>
</dbReference>
<dbReference type="SMART" id="SM00345">
    <property type="entry name" value="HTH_GNTR"/>
    <property type="match status" value="1"/>
</dbReference>
<dbReference type="GO" id="GO:0003677">
    <property type="term" value="F:DNA binding"/>
    <property type="evidence" value="ECO:0007669"/>
    <property type="project" value="UniProtKB-KW"/>
</dbReference>
<dbReference type="Gene3D" id="1.10.10.10">
    <property type="entry name" value="Winged helix-like DNA-binding domain superfamily/Winged helix DNA-binding domain"/>
    <property type="match status" value="1"/>
</dbReference>
<protein>
    <submittedName>
        <fullName evidence="6">DNA-binding GntR family transcriptional regulator</fullName>
    </submittedName>
</protein>
<dbReference type="InterPro" id="IPR036390">
    <property type="entry name" value="WH_DNA-bd_sf"/>
</dbReference>
<evidence type="ECO:0000256" key="3">
    <source>
        <dbReference type="ARBA" id="ARBA00023163"/>
    </source>
</evidence>
<feature type="region of interest" description="Disordered" evidence="4">
    <location>
        <begin position="234"/>
        <end position="263"/>
    </location>
</feature>
<dbReference type="CDD" id="cd07377">
    <property type="entry name" value="WHTH_GntR"/>
    <property type="match status" value="1"/>
</dbReference>
<sequence length="263" mass="28760">MPVTTSDQPAMTPPDEAGAAFAPLALDALAMLERKIITREFAPGTRLIEADLCEFYKISRTPLREALRLLEANGLVTRRPRFGVHVAPMTVENLDHIYSCRVPLEALAAGAVAGASARTATVARLADCLQRMEDAQAQHDLAAGFQANVELTGILHRESGNPVLAALLAQLDKPALRYRHWAYMEHQKMLPLAIRSNRQMLAAIRAGDPVRAEAVVRDLVVRAWAMTRKAFLARPDPSDPPARLQLHEGAPKRGPGRPRATPI</sequence>
<feature type="domain" description="HTH gntR-type" evidence="5">
    <location>
        <begin position="22"/>
        <end position="89"/>
    </location>
</feature>
<evidence type="ECO:0000259" key="5">
    <source>
        <dbReference type="PROSITE" id="PS50949"/>
    </source>
</evidence>
<comment type="caution">
    <text evidence="6">The sequence shown here is derived from an EMBL/GenBank/DDBJ whole genome shotgun (WGS) entry which is preliminary data.</text>
</comment>
<dbReference type="InterPro" id="IPR000524">
    <property type="entry name" value="Tscrpt_reg_HTH_GntR"/>
</dbReference>
<dbReference type="PANTHER" id="PTHR43537:SF24">
    <property type="entry name" value="GLUCONATE OPERON TRANSCRIPTIONAL REPRESSOR"/>
    <property type="match status" value="1"/>
</dbReference>
<dbReference type="SUPFAM" id="SSF48008">
    <property type="entry name" value="GntR ligand-binding domain-like"/>
    <property type="match status" value="1"/>
</dbReference>
<dbReference type="InterPro" id="IPR036388">
    <property type="entry name" value="WH-like_DNA-bd_sf"/>
</dbReference>
<name>A0ABT9S597_9BURK</name>
<organism evidence="6 7">
    <name type="scientific">Variovorax ginsengisoli</name>
    <dbReference type="NCBI Taxonomy" id="363844"/>
    <lineage>
        <taxon>Bacteria</taxon>
        <taxon>Pseudomonadati</taxon>
        <taxon>Pseudomonadota</taxon>
        <taxon>Betaproteobacteria</taxon>
        <taxon>Burkholderiales</taxon>
        <taxon>Comamonadaceae</taxon>
        <taxon>Variovorax</taxon>
    </lineage>
</organism>
<dbReference type="PROSITE" id="PS50949">
    <property type="entry name" value="HTH_GNTR"/>
    <property type="match status" value="1"/>
</dbReference>
<dbReference type="Pfam" id="PF00392">
    <property type="entry name" value="GntR"/>
    <property type="match status" value="1"/>
</dbReference>
<evidence type="ECO:0000313" key="6">
    <source>
        <dbReference type="EMBL" id="MDP9899059.1"/>
    </source>
</evidence>
<dbReference type="Pfam" id="PF07729">
    <property type="entry name" value="FCD"/>
    <property type="match status" value="1"/>
</dbReference>
<dbReference type="EMBL" id="JAUSRO010000004">
    <property type="protein sequence ID" value="MDP9899059.1"/>
    <property type="molecule type" value="Genomic_DNA"/>
</dbReference>
<keyword evidence="7" id="KW-1185">Reference proteome</keyword>
<evidence type="ECO:0000256" key="2">
    <source>
        <dbReference type="ARBA" id="ARBA00023125"/>
    </source>
</evidence>
<accession>A0ABT9S597</accession>
<dbReference type="PANTHER" id="PTHR43537">
    <property type="entry name" value="TRANSCRIPTIONAL REGULATOR, GNTR FAMILY"/>
    <property type="match status" value="1"/>
</dbReference>
<dbReference type="InterPro" id="IPR008920">
    <property type="entry name" value="TF_FadR/GntR_C"/>
</dbReference>
<evidence type="ECO:0000313" key="7">
    <source>
        <dbReference type="Proteomes" id="UP001226867"/>
    </source>
</evidence>
<dbReference type="SMART" id="SM00895">
    <property type="entry name" value="FCD"/>
    <property type="match status" value="1"/>
</dbReference>
<keyword evidence="1" id="KW-0805">Transcription regulation</keyword>